<dbReference type="Proteomes" id="UP000256542">
    <property type="component" value="Unassembled WGS sequence"/>
</dbReference>
<dbReference type="PANTHER" id="PTHR33602:SF1">
    <property type="entry name" value="REGULATORY PROTEIN RECX FAMILY PROTEIN"/>
    <property type="match status" value="1"/>
</dbReference>
<evidence type="ECO:0000259" key="8">
    <source>
        <dbReference type="Pfam" id="PF21982"/>
    </source>
</evidence>
<feature type="domain" description="RecX first three-helical" evidence="8">
    <location>
        <begin position="10"/>
        <end position="45"/>
    </location>
</feature>
<evidence type="ECO:0000313" key="9">
    <source>
        <dbReference type="EMBL" id="REG78305.1"/>
    </source>
</evidence>
<dbReference type="InterPro" id="IPR053925">
    <property type="entry name" value="RecX_HTH_3rd"/>
</dbReference>
<protein>
    <recommendedName>
        <fullName evidence="3 5">Regulatory protein RecX</fullName>
    </recommendedName>
</protein>
<dbReference type="InterPro" id="IPR053924">
    <property type="entry name" value="RecX_HTH_2nd"/>
</dbReference>
<dbReference type="InterPro" id="IPR036388">
    <property type="entry name" value="WH-like_DNA-bd_sf"/>
</dbReference>
<name>A0A3E0D888_9GAMM</name>
<evidence type="ECO:0000259" key="6">
    <source>
        <dbReference type="Pfam" id="PF02631"/>
    </source>
</evidence>
<evidence type="ECO:0000259" key="7">
    <source>
        <dbReference type="Pfam" id="PF21981"/>
    </source>
</evidence>
<organism evidence="9 10">
    <name type="scientific">Marinomonas pollencensis</name>
    <dbReference type="NCBI Taxonomy" id="491954"/>
    <lineage>
        <taxon>Bacteria</taxon>
        <taxon>Pseudomonadati</taxon>
        <taxon>Pseudomonadota</taxon>
        <taxon>Gammaproteobacteria</taxon>
        <taxon>Oceanospirillales</taxon>
        <taxon>Oceanospirillaceae</taxon>
        <taxon>Marinomonas</taxon>
    </lineage>
</organism>
<evidence type="ECO:0000256" key="5">
    <source>
        <dbReference type="HAMAP-Rule" id="MF_01114"/>
    </source>
</evidence>
<dbReference type="HAMAP" id="MF_01114">
    <property type="entry name" value="RecX"/>
    <property type="match status" value="1"/>
</dbReference>
<dbReference type="Pfam" id="PF21982">
    <property type="entry name" value="RecX_HTH1"/>
    <property type="match status" value="1"/>
</dbReference>
<evidence type="ECO:0000256" key="1">
    <source>
        <dbReference type="ARBA" id="ARBA00004496"/>
    </source>
</evidence>
<evidence type="ECO:0000256" key="2">
    <source>
        <dbReference type="ARBA" id="ARBA00009695"/>
    </source>
</evidence>
<dbReference type="PANTHER" id="PTHR33602">
    <property type="entry name" value="REGULATORY PROTEIN RECX FAMILY PROTEIN"/>
    <property type="match status" value="1"/>
</dbReference>
<reference evidence="9 10" key="1">
    <citation type="submission" date="2018-08" db="EMBL/GenBank/DDBJ databases">
        <title>Genomic Encyclopedia of Type Strains, Phase III (KMG-III): the genomes of soil and plant-associated and newly described type strains.</title>
        <authorList>
            <person name="Whitman W."/>
        </authorList>
    </citation>
    <scope>NUCLEOTIDE SEQUENCE [LARGE SCALE GENOMIC DNA]</scope>
    <source>
        <strain evidence="9 10">CECT 7375</strain>
    </source>
</reference>
<feature type="domain" description="RecX third three-helical" evidence="7">
    <location>
        <begin position="98"/>
        <end position="144"/>
    </location>
</feature>
<keyword evidence="4 5" id="KW-0963">Cytoplasm</keyword>
<feature type="domain" description="RecX second three-helical" evidence="6">
    <location>
        <begin position="53"/>
        <end position="93"/>
    </location>
</feature>
<comment type="subcellular location">
    <subcellularLocation>
        <location evidence="1 5">Cytoplasm</location>
    </subcellularLocation>
</comment>
<comment type="function">
    <text evidence="5">Modulates RecA activity.</text>
</comment>
<dbReference type="InterPro" id="IPR003783">
    <property type="entry name" value="Regulatory_RecX"/>
</dbReference>
<dbReference type="Pfam" id="PF21981">
    <property type="entry name" value="RecX_HTH3"/>
    <property type="match status" value="1"/>
</dbReference>
<dbReference type="Pfam" id="PF02631">
    <property type="entry name" value="RecX_HTH2"/>
    <property type="match status" value="1"/>
</dbReference>
<dbReference type="EMBL" id="QUNG01000024">
    <property type="protein sequence ID" value="REG78305.1"/>
    <property type="molecule type" value="Genomic_DNA"/>
</dbReference>
<evidence type="ECO:0000256" key="4">
    <source>
        <dbReference type="ARBA" id="ARBA00022490"/>
    </source>
</evidence>
<proteinExistence type="inferred from homology"/>
<comment type="caution">
    <text evidence="9">The sequence shown here is derived from an EMBL/GenBank/DDBJ whole genome shotgun (WGS) entry which is preliminary data.</text>
</comment>
<dbReference type="RefSeq" id="WP_115899240.1">
    <property type="nucleotide sequence ID" value="NZ_QUNG01000024.1"/>
</dbReference>
<dbReference type="GO" id="GO:0006282">
    <property type="term" value="P:regulation of DNA repair"/>
    <property type="evidence" value="ECO:0007669"/>
    <property type="project" value="UniProtKB-UniRule"/>
</dbReference>
<gene>
    <name evidence="5" type="primary">recX</name>
    <name evidence="9" type="ORF">DFP81_12412</name>
</gene>
<dbReference type="Gene3D" id="1.10.10.10">
    <property type="entry name" value="Winged helix-like DNA-binding domain superfamily/Winged helix DNA-binding domain"/>
    <property type="match status" value="3"/>
</dbReference>
<sequence length="150" mass="17608">MNKTPSTMDHALILLGGREHATKEIHNKLKLRGHNEEDIANTLQSLIEMNYLNDQRFAEIFVRNRISKPLGALRIKQELSRKGIPEELANQAIENIDADWFELAKELKERKFGVTKYQDFKEKAKQIRYLQYRGFNFDQINYALEPESDD</sequence>
<dbReference type="InterPro" id="IPR053926">
    <property type="entry name" value="RecX_HTH_1st"/>
</dbReference>
<dbReference type="GO" id="GO:0005737">
    <property type="term" value="C:cytoplasm"/>
    <property type="evidence" value="ECO:0007669"/>
    <property type="project" value="UniProtKB-SubCell"/>
</dbReference>
<evidence type="ECO:0000313" key="10">
    <source>
        <dbReference type="Proteomes" id="UP000256542"/>
    </source>
</evidence>
<evidence type="ECO:0000256" key="3">
    <source>
        <dbReference type="ARBA" id="ARBA00018111"/>
    </source>
</evidence>
<comment type="similarity">
    <text evidence="2 5">Belongs to the RecX family.</text>
</comment>
<keyword evidence="10" id="KW-1185">Reference proteome</keyword>
<accession>A0A3E0D888</accession>
<dbReference type="AlphaFoldDB" id="A0A3E0D888"/>
<dbReference type="OrthoDB" id="7066780at2"/>